<dbReference type="Proteomes" id="UP000287605">
    <property type="component" value="Unassembled WGS sequence"/>
</dbReference>
<accession>A0A430AVV4</accession>
<dbReference type="EMBL" id="NGKA01000008">
    <property type="protein sequence ID" value="RSU12185.1"/>
    <property type="molecule type" value="Genomic_DNA"/>
</dbReference>
<sequence>MALSGVINGTFSGTAATNVKPVLEWKATQNISNNTSAVTVSLVFIKSNSYWYPYNLGGHNVAITINGNNATSSRAIDMRNTSRQVIWSRTVTVPHNADGTKSLNIGGSGSTGINLGSYNVNGSITLNTIPRSSSMSVSPTSLNFGETVKFNISRASGSFTHLINYNINGTSGNAVAKTNSTTPTWTIPLDLMKHCTTATSINVTLWLDTYNGNSKIGVKQYSVKVNIPASVTPTISLFSTVEKNTKISTLGLAANNFLQGNSQIECTSSASSQYGASIVKSTIDITGFSSINSGNTVVNLAGMTGQVGAKTAKLTVTDSRGRTAESSKEITIHAYEPPKINSFNAERKGTNIVVTKSCTYSEVGSNTISYSLTRTGGATGSVGDITHDTNTYTFGGYAVDKSYEITMEISDKLNSASGIVIVGTDKQLMHIDRDNGIGIGKYRENGILDVSGDVYIDGKLNLSNGFESVYIPSNSDLDNYNNVGFYYNPSNAEAKTIKNTPENWSFSLLVEKHAGVRQTLSIYHDEFPRTYVRNFYEGVWGKWRHLGGFYKQEEIEPASGFTKYGTGSGSSNTPLVIRMGSVVMLTGAFSNTSVINGNNTIKMGTIPKWARPDGNIIARSKNQASGGNSHWVAVGSDGTISTSRHGSSGQWTNANVGSYLTIDMMYLVENSDSY</sequence>
<name>A0A430AVV4_9ENTE</name>
<dbReference type="OrthoDB" id="2065107at2"/>
<dbReference type="Pfam" id="PF05895">
    <property type="entry name" value="DUF859"/>
    <property type="match status" value="2"/>
</dbReference>
<reference evidence="1 2" key="1">
    <citation type="submission" date="2017-05" db="EMBL/GenBank/DDBJ databases">
        <title>Vagococcus spp. assemblies.</title>
        <authorList>
            <person name="Gulvik C.A."/>
        </authorList>
    </citation>
    <scope>NUCLEOTIDE SEQUENCE [LARGE SCALE GENOMIC DNA]</scope>
    <source>
        <strain evidence="1 2">CCUG 51432</strain>
    </source>
</reference>
<evidence type="ECO:0000313" key="1">
    <source>
        <dbReference type="EMBL" id="RSU12185.1"/>
    </source>
</evidence>
<organism evidence="1 2">
    <name type="scientific">Vagococcus elongatus</name>
    <dbReference type="NCBI Taxonomy" id="180344"/>
    <lineage>
        <taxon>Bacteria</taxon>
        <taxon>Bacillati</taxon>
        <taxon>Bacillota</taxon>
        <taxon>Bacilli</taxon>
        <taxon>Lactobacillales</taxon>
        <taxon>Enterococcaceae</taxon>
        <taxon>Vagococcus</taxon>
    </lineage>
</organism>
<proteinExistence type="predicted"/>
<protein>
    <submittedName>
        <fullName evidence="1">Uncharacterized protein</fullName>
    </submittedName>
</protein>
<dbReference type="InterPro" id="IPR008577">
    <property type="entry name" value="DUF859"/>
</dbReference>
<dbReference type="RefSeq" id="WP_126808540.1">
    <property type="nucleotide sequence ID" value="NZ_NGKA01000008.1"/>
</dbReference>
<evidence type="ECO:0000313" key="2">
    <source>
        <dbReference type="Proteomes" id="UP000287605"/>
    </source>
</evidence>
<comment type="caution">
    <text evidence="1">The sequence shown here is derived from an EMBL/GenBank/DDBJ whole genome shotgun (WGS) entry which is preliminary data.</text>
</comment>
<dbReference type="CDD" id="cd19958">
    <property type="entry name" value="pyocin_knob"/>
    <property type="match status" value="1"/>
</dbReference>
<keyword evidence="2" id="KW-1185">Reference proteome</keyword>
<dbReference type="AlphaFoldDB" id="A0A430AVV4"/>
<gene>
    <name evidence="1" type="ORF">CBF29_06185</name>
</gene>